<feature type="repeat" description="PPR" evidence="3">
    <location>
        <begin position="421"/>
        <end position="451"/>
    </location>
</feature>
<dbReference type="EMBL" id="NMUH01001723">
    <property type="protein sequence ID" value="MQL94867.1"/>
    <property type="molecule type" value="Genomic_DNA"/>
</dbReference>
<dbReference type="PROSITE" id="PS51375">
    <property type="entry name" value="PPR"/>
    <property type="match status" value="7"/>
</dbReference>
<dbReference type="Pfam" id="PF01535">
    <property type="entry name" value="PPR"/>
    <property type="match status" value="1"/>
</dbReference>
<dbReference type="Proteomes" id="UP000652761">
    <property type="component" value="Unassembled WGS sequence"/>
</dbReference>
<feature type="repeat" description="PPR" evidence="3">
    <location>
        <begin position="456"/>
        <end position="490"/>
    </location>
</feature>
<feature type="region of interest" description="Disordered" evidence="4">
    <location>
        <begin position="52"/>
        <end position="77"/>
    </location>
</feature>
<keyword evidence="2" id="KW-0677">Repeat</keyword>
<dbReference type="Pfam" id="PF13041">
    <property type="entry name" value="PPR_2"/>
    <property type="match status" value="3"/>
</dbReference>
<feature type="repeat" description="PPR" evidence="3">
    <location>
        <begin position="210"/>
        <end position="244"/>
    </location>
</feature>
<dbReference type="NCBIfam" id="TIGR00756">
    <property type="entry name" value="PPR"/>
    <property type="match status" value="7"/>
</dbReference>
<feature type="repeat" description="PPR" evidence="3">
    <location>
        <begin position="281"/>
        <end position="315"/>
    </location>
</feature>
<dbReference type="PANTHER" id="PTHR47447:SF17">
    <property type="entry name" value="OS12G0638900 PROTEIN"/>
    <property type="match status" value="1"/>
</dbReference>
<evidence type="ECO:0000256" key="4">
    <source>
        <dbReference type="SAM" id="MobiDB-lite"/>
    </source>
</evidence>
<comment type="caution">
    <text evidence="5">The sequence shown here is derived from an EMBL/GenBank/DDBJ whole genome shotgun (WGS) entry which is preliminary data.</text>
</comment>
<dbReference type="InterPro" id="IPR002885">
    <property type="entry name" value="PPR_rpt"/>
</dbReference>
<comment type="similarity">
    <text evidence="1">Belongs to the PPR family. P subfamily.</text>
</comment>
<evidence type="ECO:0000313" key="5">
    <source>
        <dbReference type="EMBL" id="MQL94867.1"/>
    </source>
</evidence>
<evidence type="ECO:0000256" key="3">
    <source>
        <dbReference type="PROSITE-ProRule" id="PRU00708"/>
    </source>
</evidence>
<evidence type="ECO:0008006" key="7">
    <source>
        <dbReference type="Google" id="ProtNLM"/>
    </source>
</evidence>
<sequence>MQVSSTSRQCPTLPVFLSPHFLPVVTNSTSLPSQNSKNRRARRIPALSLVKSRVAHPDAPSSSPPPPSSFPPSFGNTDTGAKAAVNTVVASARQAAVAEVKGSSDWASALSRVEDESVDHIFTACSYASTIWREMSETVLQVQDLNIILRYFGEAKRWKDVSQLFDWMLKHDKTNVASYSSFIKYMGKSRNLIKALQAYDDIEDEAIRSNVSVCNSLLGCMLKNGKFESCIKLFNQIKDDGLVPDLVTYSTLLAGCIKVEHGYSKALQLVKELENRGLQMDSVIYGTLLAICASNNLCEEAEGFFHQMKAEGLSPNLFHYSSLLNAYSVDGNCKKAEILVKDMKSAGLVPNKVILTTLMKVYVRGGLFDKSRELLIELDHLGYAEDEIPYCLLMDNLAKNGRVREAKALFDEMKRKNIKSDGYSYSIMISAFCRSGQLNEAKELAREFEASYDKYDLVMINTLLRAYCNLGDMENVMLLLKKMDELTISPDWNTFQILIKYFFKEKLYHLAYQTVEDMHRKGYQLDEELCTSLLLHLAQSGAPSEAFSVYNMLRYSKGTLRRSIHEKMLNILVGAKLFKNAYVVMKDNAEEISVLSLENFGSHFMKSGNINMINDVIKALKHAGCKISQTQNDNTHPMSSWYGISDETDLDNGPTLGCRDGLHSVVPSVHPPQEQKLELEHEQKIQEEDAYMEMDQENHILGKIFKST</sequence>
<feature type="repeat" description="PPR" evidence="3">
    <location>
        <begin position="316"/>
        <end position="350"/>
    </location>
</feature>
<dbReference type="AlphaFoldDB" id="A0A843VKE0"/>
<keyword evidence="6" id="KW-1185">Reference proteome</keyword>
<evidence type="ECO:0000256" key="1">
    <source>
        <dbReference type="ARBA" id="ARBA00007626"/>
    </source>
</evidence>
<dbReference type="PANTHER" id="PTHR47447">
    <property type="entry name" value="OS03G0856100 PROTEIN"/>
    <property type="match status" value="1"/>
</dbReference>
<feature type="repeat" description="PPR" evidence="3">
    <location>
        <begin position="245"/>
        <end position="280"/>
    </location>
</feature>
<gene>
    <name evidence="5" type="ORF">Taro_027537</name>
</gene>
<reference evidence="5" key="1">
    <citation type="submission" date="2017-07" db="EMBL/GenBank/DDBJ databases">
        <title>Taro Niue Genome Assembly and Annotation.</title>
        <authorList>
            <person name="Atibalentja N."/>
            <person name="Keating K."/>
            <person name="Fields C.J."/>
        </authorList>
    </citation>
    <scope>NUCLEOTIDE SEQUENCE</scope>
    <source>
        <strain evidence="5">Niue_2</strain>
        <tissue evidence="5">Leaf</tissue>
    </source>
</reference>
<feature type="non-terminal residue" evidence="5">
    <location>
        <position position="1"/>
    </location>
</feature>
<evidence type="ECO:0000313" key="6">
    <source>
        <dbReference type="Proteomes" id="UP000652761"/>
    </source>
</evidence>
<dbReference type="OrthoDB" id="185373at2759"/>
<accession>A0A843VKE0</accession>
<evidence type="ECO:0000256" key="2">
    <source>
        <dbReference type="ARBA" id="ARBA00022737"/>
    </source>
</evidence>
<proteinExistence type="inferred from homology"/>
<name>A0A843VKE0_COLES</name>
<dbReference type="InterPro" id="IPR011990">
    <property type="entry name" value="TPR-like_helical_dom_sf"/>
</dbReference>
<dbReference type="Pfam" id="PF13812">
    <property type="entry name" value="PPR_3"/>
    <property type="match status" value="1"/>
</dbReference>
<protein>
    <recommendedName>
        <fullName evidence="7">Pentatricopeptide repeat-containing protein</fullName>
    </recommendedName>
</protein>
<feature type="repeat" description="PPR" evidence="3">
    <location>
        <begin position="386"/>
        <end position="420"/>
    </location>
</feature>
<dbReference type="Gene3D" id="1.25.40.10">
    <property type="entry name" value="Tetratricopeptide repeat domain"/>
    <property type="match status" value="3"/>
</dbReference>
<organism evidence="5 6">
    <name type="scientific">Colocasia esculenta</name>
    <name type="common">Wild taro</name>
    <name type="synonym">Arum esculentum</name>
    <dbReference type="NCBI Taxonomy" id="4460"/>
    <lineage>
        <taxon>Eukaryota</taxon>
        <taxon>Viridiplantae</taxon>
        <taxon>Streptophyta</taxon>
        <taxon>Embryophyta</taxon>
        <taxon>Tracheophyta</taxon>
        <taxon>Spermatophyta</taxon>
        <taxon>Magnoliopsida</taxon>
        <taxon>Liliopsida</taxon>
        <taxon>Araceae</taxon>
        <taxon>Aroideae</taxon>
        <taxon>Colocasieae</taxon>
        <taxon>Colocasia</taxon>
    </lineage>
</organism>